<reference evidence="1" key="2">
    <citation type="submission" date="2025-08" db="UniProtKB">
        <authorList>
            <consortium name="Ensembl"/>
        </authorList>
    </citation>
    <scope>IDENTIFICATION</scope>
</reference>
<keyword evidence="2" id="KW-1185">Reference proteome</keyword>
<protein>
    <submittedName>
        <fullName evidence="1">Uncharacterized protein</fullName>
    </submittedName>
</protein>
<dbReference type="InterPro" id="IPR036860">
    <property type="entry name" value="SH2_dom_sf"/>
</dbReference>
<dbReference type="Pfam" id="PF00017">
    <property type="entry name" value="SH2"/>
    <property type="match status" value="1"/>
</dbReference>
<evidence type="ECO:0000313" key="2">
    <source>
        <dbReference type="Proteomes" id="UP000694405"/>
    </source>
</evidence>
<dbReference type="Ensembl" id="ENSMUNT00000032397.1">
    <property type="protein sequence ID" value="ENSMUNP00000031700.1"/>
    <property type="gene ID" value="ENSMUNG00000019141.1"/>
</dbReference>
<organism evidence="1 2">
    <name type="scientific">Melopsittacus undulatus</name>
    <name type="common">Budgerigar</name>
    <name type="synonym">Psittacus undulatus</name>
    <dbReference type="NCBI Taxonomy" id="13146"/>
    <lineage>
        <taxon>Eukaryota</taxon>
        <taxon>Metazoa</taxon>
        <taxon>Chordata</taxon>
        <taxon>Craniata</taxon>
        <taxon>Vertebrata</taxon>
        <taxon>Euteleostomi</taxon>
        <taxon>Archelosauria</taxon>
        <taxon>Archosauria</taxon>
        <taxon>Dinosauria</taxon>
        <taxon>Saurischia</taxon>
        <taxon>Theropoda</taxon>
        <taxon>Coelurosauria</taxon>
        <taxon>Aves</taxon>
        <taxon>Neognathae</taxon>
        <taxon>Neoaves</taxon>
        <taxon>Telluraves</taxon>
        <taxon>Australaves</taxon>
        <taxon>Psittaciformes</taxon>
        <taxon>Psittaculidae</taxon>
        <taxon>Melopsittacus</taxon>
    </lineage>
</organism>
<dbReference type="Proteomes" id="UP000694405">
    <property type="component" value="Unassembled WGS sequence"/>
</dbReference>
<dbReference type="InterPro" id="IPR000980">
    <property type="entry name" value="SH2"/>
</dbReference>
<reference evidence="1" key="1">
    <citation type="submission" date="2020-03" db="EMBL/GenBank/DDBJ databases">
        <title>Melopsittacus undulatus (budgerigar) genome, bMelUnd1, maternal haplotype with Z.</title>
        <authorList>
            <person name="Gedman G."/>
            <person name="Mountcastle J."/>
            <person name="Haase B."/>
            <person name="Formenti G."/>
            <person name="Wright T."/>
            <person name="Apodaca J."/>
            <person name="Pelan S."/>
            <person name="Chow W."/>
            <person name="Rhie A."/>
            <person name="Howe K."/>
            <person name="Fedrigo O."/>
            <person name="Jarvis E.D."/>
        </authorList>
    </citation>
    <scope>NUCLEOTIDE SEQUENCE [LARGE SCALE GENOMIC DNA]</scope>
</reference>
<dbReference type="SUPFAM" id="SSF55550">
    <property type="entry name" value="SH2 domain"/>
    <property type="match status" value="1"/>
</dbReference>
<accession>A0A8V5GG48</accession>
<evidence type="ECO:0000313" key="1">
    <source>
        <dbReference type="Ensembl" id="ENSMUNP00000031700.1"/>
    </source>
</evidence>
<proteinExistence type="predicted"/>
<dbReference type="Gene3D" id="3.30.505.10">
    <property type="entry name" value="SH2 domain"/>
    <property type="match status" value="1"/>
</dbReference>
<sequence>MILSLFPFSQPEPFEDALKNQTSAAALRKSTSTGCTSPLLSRRADWTVAEDLSAEPWYQGEMSRKEAEQLLKKCGDFLVRKSTTNPGFLCADRPAQWTSQASSLVDPEGTVSTDLLSNTGGF</sequence>
<reference evidence="1" key="3">
    <citation type="submission" date="2025-09" db="UniProtKB">
        <authorList>
            <consortium name="Ensembl"/>
        </authorList>
    </citation>
    <scope>IDENTIFICATION</scope>
</reference>
<dbReference type="AlphaFoldDB" id="A0A8V5GG48"/>
<name>A0A8V5GG48_MELUD</name>
<dbReference type="PROSITE" id="PS50001">
    <property type="entry name" value="SH2"/>
    <property type="match status" value="1"/>
</dbReference>